<evidence type="ECO:0000313" key="6">
    <source>
        <dbReference type="EMBL" id="SUZ59671.1"/>
    </source>
</evidence>
<reference evidence="6" key="1">
    <citation type="submission" date="2018-05" db="EMBL/GenBank/DDBJ databases">
        <authorList>
            <person name="Lanie J.A."/>
            <person name="Ng W.-L."/>
            <person name="Kazmierczak K.M."/>
            <person name="Andrzejewski T.M."/>
            <person name="Davidsen T.M."/>
            <person name="Wayne K.J."/>
            <person name="Tettelin H."/>
            <person name="Glass J.I."/>
            <person name="Rusch D."/>
            <person name="Podicherti R."/>
            <person name="Tsui H.-C.T."/>
            <person name="Winkler M.E."/>
        </authorList>
    </citation>
    <scope>NUCLEOTIDE SEQUENCE</scope>
</reference>
<keyword evidence="2 5" id="KW-0812">Transmembrane</keyword>
<dbReference type="GO" id="GO:0009403">
    <property type="term" value="P:toxin biosynthetic process"/>
    <property type="evidence" value="ECO:0007669"/>
    <property type="project" value="InterPro"/>
</dbReference>
<dbReference type="InterPro" id="IPR003825">
    <property type="entry name" value="Colicin-V_CvpA"/>
</dbReference>
<evidence type="ECO:0008006" key="7">
    <source>
        <dbReference type="Google" id="ProtNLM"/>
    </source>
</evidence>
<evidence type="ECO:0000256" key="2">
    <source>
        <dbReference type="ARBA" id="ARBA00022692"/>
    </source>
</evidence>
<accession>A0A381NYG9</accession>
<evidence type="ECO:0000256" key="3">
    <source>
        <dbReference type="ARBA" id="ARBA00022989"/>
    </source>
</evidence>
<dbReference type="PANTHER" id="PTHR36926">
    <property type="entry name" value="COLICIN V PRODUCTION PROTEIN"/>
    <property type="match status" value="1"/>
</dbReference>
<feature type="transmembrane region" description="Helical" evidence="5">
    <location>
        <begin position="6"/>
        <end position="25"/>
    </location>
</feature>
<feature type="transmembrane region" description="Helical" evidence="5">
    <location>
        <begin position="101"/>
        <end position="125"/>
    </location>
</feature>
<gene>
    <name evidence="6" type="ORF">METZ01_LOCUS12525</name>
</gene>
<keyword evidence="4 5" id="KW-0472">Membrane</keyword>
<dbReference type="GO" id="GO:0016020">
    <property type="term" value="C:membrane"/>
    <property type="evidence" value="ECO:0007669"/>
    <property type="project" value="UniProtKB-SubCell"/>
</dbReference>
<feature type="transmembrane region" description="Helical" evidence="5">
    <location>
        <begin position="64"/>
        <end position="89"/>
    </location>
</feature>
<evidence type="ECO:0000256" key="1">
    <source>
        <dbReference type="ARBA" id="ARBA00004141"/>
    </source>
</evidence>
<comment type="subcellular location">
    <subcellularLocation>
        <location evidence="1">Membrane</location>
        <topology evidence="1">Multi-pass membrane protein</topology>
    </subcellularLocation>
</comment>
<dbReference type="PANTHER" id="PTHR36926:SF1">
    <property type="entry name" value="COLICIN V PRODUCTION PROTEIN"/>
    <property type="match status" value="1"/>
</dbReference>
<dbReference type="EMBL" id="UINC01000691">
    <property type="protein sequence ID" value="SUZ59671.1"/>
    <property type="molecule type" value="Genomic_DNA"/>
</dbReference>
<sequence>MLAIDWFSLAAIGALGITGFFHGFAKEIFSTAAWLISIIGAWYFGPFLFPYLEPYLSNTQVRSIASFIALFLILFTLIKLSGSIVSKFLSAIGLSFLDKGLGFIFGAIKATAILVTVFILASGFLENQSWWNESLSKEWTLRIAEVMEPLLKDWKAQAEILLNKEKVTFPPSL</sequence>
<dbReference type="Pfam" id="PF02674">
    <property type="entry name" value="Colicin_V"/>
    <property type="match status" value="1"/>
</dbReference>
<keyword evidence="3 5" id="KW-1133">Transmembrane helix</keyword>
<proteinExistence type="predicted"/>
<dbReference type="AlphaFoldDB" id="A0A381NYG9"/>
<dbReference type="InterPro" id="IPR052719">
    <property type="entry name" value="CvpA-like"/>
</dbReference>
<evidence type="ECO:0000256" key="4">
    <source>
        <dbReference type="ARBA" id="ARBA00023136"/>
    </source>
</evidence>
<protein>
    <recommendedName>
        <fullName evidence="7">Colicin V production protein</fullName>
    </recommendedName>
</protein>
<organism evidence="6">
    <name type="scientific">marine metagenome</name>
    <dbReference type="NCBI Taxonomy" id="408172"/>
    <lineage>
        <taxon>unclassified sequences</taxon>
        <taxon>metagenomes</taxon>
        <taxon>ecological metagenomes</taxon>
    </lineage>
</organism>
<name>A0A381NYG9_9ZZZZ</name>
<feature type="transmembrane region" description="Helical" evidence="5">
    <location>
        <begin position="32"/>
        <end position="52"/>
    </location>
</feature>
<evidence type="ECO:0000256" key="5">
    <source>
        <dbReference type="SAM" id="Phobius"/>
    </source>
</evidence>